<keyword evidence="2" id="KW-1185">Reference proteome</keyword>
<reference evidence="1 2" key="1">
    <citation type="journal article" date="2007" name="Science">
        <title>Genomic minimalism in the early diverging intestinal parasite Giardia lamblia.</title>
        <authorList>
            <person name="Morrison H.G."/>
            <person name="McArthur A.G."/>
            <person name="Gillin F.D."/>
            <person name="Aley S.B."/>
            <person name="Adam R.D."/>
            <person name="Olsen G.J."/>
            <person name="Best A.A."/>
            <person name="Cande W.Z."/>
            <person name="Chen F."/>
            <person name="Cipriano M.J."/>
            <person name="Davids B.J."/>
            <person name="Dawson S.C."/>
            <person name="Elmendorf H.G."/>
            <person name="Hehl A.B."/>
            <person name="Holder M.E."/>
            <person name="Huse S.M."/>
            <person name="Kim U.U."/>
            <person name="Lasek-Nesselquist E."/>
            <person name="Manning G."/>
            <person name="Nigam A."/>
            <person name="Nixon J.E."/>
            <person name="Palm D."/>
            <person name="Passamaneck N.E."/>
            <person name="Prabhu A."/>
            <person name="Reich C.I."/>
            <person name="Reiner D.S."/>
            <person name="Samuelson J."/>
            <person name="Svard S.G."/>
            <person name="Sogin M.L."/>
        </authorList>
    </citation>
    <scope>NUCLEOTIDE SEQUENCE [LARGE SCALE GENOMIC DNA]</scope>
    <source>
        <strain evidence="1 2">WB C6</strain>
    </source>
</reference>
<dbReference type="SMART" id="SM00248">
    <property type="entry name" value="ANK"/>
    <property type="match status" value="4"/>
</dbReference>
<dbReference type="Gene3D" id="1.25.40.20">
    <property type="entry name" value="Ankyrin repeat-containing domain"/>
    <property type="match status" value="1"/>
</dbReference>
<sequence>MIIATLKDWFTAIKGRRYDAVNRSIQQFSGSRTPSGDTGLILSVHYCDPNMVKILAPTEAGLVNNNGATALLVAAELGYLLCCLPLLQYERSIVDSHGCTPLILAARAGNIGCIPFLITDSLLVRDCEGRTALDWAVAAGQVDAVRVLSQPELYPIDDIRRAVDLADSLGHLAISKILCRRIAGCQGTDSISPPASIIISTTPSLSMPQLSAPYVPEKHVEITNSFATENDSSMCLDDLSTRKDVVSTVPHLSSAHFTEAGISGMVQQLEHLTKTNTTLQSSYRSMTALCDEARLKLTMQRDSIESSIALLTKLKATLTTEPEVAEKDAMYRVFQQKMMEIQALQREIIKATSELHSLTTISSNSILED</sequence>
<dbReference type="EMBL" id="AACB03000005">
    <property type="protein sequence ID" value="KAE8301532.1"/>
    <property type="molecule type" value="Genomic_DNA"/>
</dbReference>
<accession>A8BK56</accession>
<dbReference type="RefSeq" id="XP_001706465.1">
    <property type="nucleotide sequence ID" value="XM_001706413.1"/>
</dbReference>
<evidence type="ECO:0000313" key="1">
    <source>
        <dbReference type="EMBL" id="KAE8301532.1"/>
    </source>
</evidence>
<dbReference type="InterPro" id="IPR036770">
    <property type="entry name" value="Ankyrin_rpt-contain_sf"/>
</dbReference>
<evidence type="ECO:0000313" key="2">
    <source>
        <dbReference type="Proteomes" id="UP000001548"/>
    </source>
</evidence>
<comment type="caution">
    <text evidence="1">The sequence shown here is derived from an EMBL/GenBank/DDBJ whole genome shotgun (WGS) entry which is preliminary data.</text>
</comment>
<dbReference type="KEGG" id="gla:GL50803_0010573"/>
<dbReference type="VEuPathDB" id="GiardiaDB:GL50803_10573"/>
<dbReference type="Proteomes" id="UP000001548">
    <property type="component" value="Unassembled WGS sequence"/>
</dbReference>
<protein>
    <submittedName>
        <fullName evidence="1">Ankyrin repeat protein 1</fullName>
    </submittedName>
</protein>
<dbReference type="Pfam" id="PF12796">
    <property type="entry name" value="Ank_2"/>
    <property type="match status" value="1"/>
</dbReference>
<name>A8BK56_GIAIC</name>
<gene>
    <name evidence="1" type="ORF">GL50803_0010573</name>
</gene>
<dbReference type="OMA" id="RIAGCQG"/>
<organism evidence="1 2">
    <name type="scientific">Giardia intestinalis (strain ATCC 50803 / WB clone C6)</name>
    <name type="common">Giardia lamblia</name>
    <dbReference type="NCBI Taxonomy" id="184922"/>
    <lineage>
        <taxon>Eukaryota</taxon>
        <taxon>Metamonada</taxon>
        <taxon>Diplomonadida</taxon>
        <taxon>Hexamitidae</taxon>
        <taxon>Giardiinae</taxon>
        <taxon>Giardia</taxon>
    </lineage>
</organism>
<dbReference type="InterPro" id="IPR002110">
    <property type="entry name" value="Ankyrin_rpt"/>
</dbReference>
<proteinExistence type="predicted"/>
<dbReference type="PANTHER" id="PTHR24184">
    <property type="entry name" value="SI:CH211-189E2.2"/>
    <property type="match status" value="1"/>
</dbReference>
<dbReference type="SUPFAM" id="SSF48403">
    <property type="entry name" value="Ankyrin repeat"/>
    <property type="match status" value="1"/>
</dbReference>
<dbReference type="HOGENOM" id="CLU_751095_0_0_1"/>
<dbReference type="GeneID" id="5699354"/>
<dbReference type="STRING" id="184922.A8BK56"/>
<dbReference type="PANTHER" id="PTHR24184:SF11">
    <property type="entry name" value="ANKYRIN REPEAT AND SOCS BOX CONTAINING 3"/>
    <property type="match status" value="1"/>
</dbReference>
<dbReference type="AlphaFoldDB" id="A8BK56"/>